<evidence type="ECO:0000256" key="8">
    <source>
        <dbReference type="ARBA" id="ARBA00022694"/>
    </source>
</evidence>
<dbReference type="PANTHER" id="PTHR30001:SF0">
    <property type="entry name" value="RIBONUCLEASE G"/>
    <property type="match status" value="1"/>
</dbReference>
<accession>A0A345DC18</accession>
<dbReference type="GO" id="GO:0004519">
    <property type="term" value="F:endonuclease activity"/>
    <property type="evidence" value="ECO:0007669"/>
    <property type="project" value="UniProtKB-KW"/>
</dbReference>
<dbReference type="Gene3D" id="3.40.1260.20">
    <property type="entry name" value="Ribonuclease E, catalytic domain"/>
    <property type="match status" value="1"/>
</dbReference>
<comment type="cofactor">
    <cofactor evidence="1">
        <name>Mg(2+)</name>
        <dbReference type="ChEBI" id="CHEBI:18420"/>
    </cofactor>
</comment>
<dbReference type="GO" id="GO:0006364">
    <property type="term" value="P:rRNA processing"/>
    <property type="evidence" value="ECO:0007669"/>
    <property type="project" value="UniProtKB-KW"/>
</dbReference>
<keyword evidence="15" id="KW-0694">RNA-binding</keyword>
<dbReference type="PROSITE" id="PS50126">
    <property type="entry name" value="S1"/>
    <property type="match status" value="1"/>
</dbReference>
<name>A0A345DC18_9BURK</name>
<evidence type="ECO:0000256" key="10">
    <source>
        <dbReference type="ARBA" id="ARBA00022723"/>
    </source>
</evidence>
<evidence type="ECO:0000256" key="11">
    <source>
        <dbReference type="ARBA" id="ARBA00022730"/>
    </source>
</evidence>
<evidence type="ECO:0000313" key="17">
    <source>
        <dbReference type="EMBL" id="AXF85906.1"/>
    </source>
</evidence>
<dbReference type="EMBL" id="CP031124">
    <property type="protein sequence ID" value="AXF85906.1"/>
    <property type="molecule type" value="Genomic_DNA"/>
</dbReference>
<keyword evidence="10" id="KW-0479">Metal-binding</keyword>
<comment type="subcellular location">
    <subcellularLocation>
        <location evidence="2">Cytoplasm</location>
    </subcellularLocation>
</comment>
<keyword evidence="9" id="KW-0540">Nuclease</keyword>
<dbReference type="SUPFAM" id="SSF50249">
    <property type="entry name" value="Nucleic acid-binding proteins"/>
    <property type="match status" value="1"/>
</dbReference>
<dbReference type="InterPro" id="IPR012340">
    <property type="entry name" value="NA-bd_OB-fold"/>
</dbReference>
<dbReference type="CDD" id="cd04453">
    <property type="entry name" value="S1_RNase_E"/>
    <property type="match status" value="1"/>
</dbReference>
<organism evidence="17 18">
    <name type="scientific">Ephemeroptericola cinctiostellae</name>
    <dbReference type="NCBI Taxonomy" id="2268024"/>
    <lineage>
        <taxon>Bacteria</taxon>
        <taxon>Pseudomonadati</taxon>
        <taxon>Pseudomonadota</taxon>
        <taxon>Betaproteobacteria</taxon>
        <taxon>Burkholderiales</taxon>
        <taxon>Burkholderiaceae</taxon>
        <taxon>Ephemeroptericola</taxon>
    </lineage>
</organism>
<evidence type="ECO:0000313" key="18">
    <source>
        <dbReference type="Proteomes" id="UP000252182"/>
    </source>
</evidence>
<evidence type="ECO:0000256" key="13">
    <source>
        <dbReference type="ARBA" id="ARBA00022801"/>
    </source>
</evidence>
<keyword evidence="18" id="KW-1185">Reference proteome</keyword>
<sequence>MLSVKSITIAFMKQDILINTNSAETRVALLEDGRVQEVYIERMANLGLVGNIYLGKVVRVLPGMQSAFIEIGLERTAFLHVADMIIAAHSPSASQASGNALPPIEKVLFDGQTVLVQVIKDPIGTKGARLSTKISIAGRLLVHLPKEQGIGVTQKVENDEERWALKNQLIDLLGADKSNAQGGYIIRTAACDAPVEEWQNDINYLNRAWQSILQASQKHPAPYLIHKDLSLAQRVLRDMVTVDTVSVVTDDEATLAELSNFADQYMPSVNAKLILAPIERPLFDAYKVEDEINLALQHRVDLKSGGYLVIETTEAMTTIDVNTGSYVSGRNFADTILKTNLEAAREIVHQLRLRNLGGMIILDFIDMSHATHAENVMNTLQVEFGHDRTRTAIHPFSPLGLIEVTRKRTRESLAQLLCEPCPMCSGRGMVKTTRTVCYEILREIAREACQFNATAFRVVAHPDVIDMLLDEVAPHLAALSNQIGKSISLQVQGMFFQEQYDIILM</sequence>
<keyword evidence="12" id="KW-0255">Endonuclease</keyword>
<dbReference type="InterPro" id="IPR019307">
    <property type="entry name" value="RNA-bd_AU-1/RNase_E/G"/>
</dbReference>
<dbReference type="SMART" id="SM00316">
    <property type="entry name" value="S1"/>
    <property type="match status" value="1"/>
</dbReference>
<keyword evidence="11" id="KW-0699">rRNA-binding</keyword>
<dbReference type="PANTHER" id="PTHR30001">
    <property type="entry name" value="RIBONUCLEASE"/>
    <property type="match status" value="1"/>
</dbReference>
<keyword evidence="8" id="KW-0819">tRNA processing</keyword>
<dbReference type="InterPro" id="IPR048583">
    <property type="entry name" value="RNase_E_G_thioredoxin-like"/>
</dbReference>
<evidence type="ECO:0000256" key="9">
    <source>
        <dbReference type="ARBA" id="ARBA00022722"/>
    </source>
</evidence>
<dbReference type="GO" id="GO:0004540">
    <property type="term" value="F:RNA nuclease activity"/>
    <property type="evidence" value="ECO:0007669"/>
    <property type="project" value="InterPro"/>
</dbReference>
<dbReference type="GO" id="GO:0000049">
    <property type="term" value="F:tRNA binding"/>
    <property type="evidence" value="ECO:0007669"/>
    <property type="project" value="UniProtKB-KW"/>
</dbReference>
<feature type="domain" description="S1 motif" evidence="16">
    <location>
        <begin position="50"/>
        <end position="133"/>
    </location>
</feature>
<evidence type="ECO:0000256" key="6">
    <source>
        <dbReference type="ARBA" id="ARBA00022552"/>
    </source>
</evidence>
<dbReference type="InterPro" id="IPR003029">
    <property type="entry name" value="S1_domain"/>
</dbReference>
<evidence type="ECO:0000256" key="14">
    <source>
        <dbReference type="ARBA" id="ARBA00022842"/>
    </source>
</evidence>
<dbReference type="Pfam" id="PF10150">
    <property type="entry name" value="RNase_E_G"/>
    <property type="match status" value="1"/>
</dbReference>
<comment type="similarity">
    <text evidence="3">Belongs to the RNase E/G family. RNase G subfamily.</text>
</comment>
<dbReference type="InterPro" id="IPR004659">
    <property type="entry name" value="RNase_E/G"/>
</dbReference>
<dbReference type="NCBIfam" id="TIGR00757">
    <property type="entry name" value="RNaseEG"/>
    <property type="match status" value="1"/>
</dbReference>
<keyword evidence="7" id="KW-0820">tRNA-binding</keyword>
<keyword evidence="14" id="KW-0460">Magnesium</keyword>
<evidence type="ECO:0000256" key="2">
    <source>
        <dbReference type="ARBA" id="ARBA00004496"/>
    </source>
</evidence>
<gene>
    <name evidence="17" type="primary">rng</name>
    <name evidence="17" type="ORF">DTO96_101646</name>
</gene>
<keyword evidence="5" id="KW-0963">Cytoplasm</keyword>
<dbReference type="KEGG" id="hyf:DTO96_101646"/>
<dbReference type="GO" id="GO:0016787">
    <property type="term" value="F:hydrolase activity"/>
    <property type="evidence" value="ECO:0007669"/>
    <property type="project" value="UniProtKB-KW"/>
</dbReference>
<dbReference type="GO" id="GO:0019843">
    <property type="term" value="F:rRNA binding"/>
    <property type="evidence" value="ECO:0007669"/>
    <property type="project" value="UniProtKB-KW"/>
</dbReference>
<evidence type="ECO:0000256" key="4">
    <source>
        <dbReference type="ARBA" id="ARBA00017719"/>
    </source>
</evidence>
<dbReference type="Proteomes" id="UP000252182">
    <property type="component" value="Chromosome"/>
</dbReference>
<dbReference type="GO" id="GO:0046872">
    <property type="term" value="F:metal ion binding"/>
    <property type="evidence" value="ECO:0007669"/>
    <property type="project" value="UniProtKB-KW"/>
</dbReference>
<proteinExistence type="inferred from homology"/>
<dbReference type="AlphaFoldDB" id="A0A345DC18"/>
<dbReference type="Pfam" id="PF20833">
    <property type="entry name" value="RNase_E_G_Thio"/>
    <property type="match status" value="1"/>
</dbReference>
<evidence type="ECO:0000256" key="5">
    <source>
        <dbReference type="ARBA" id="ARBA00022490"/>
    </source>
</evidence>
<dbReference type="GO" id="GO:0005737">
    <property type="term" value="C:cytoplasm"/>
    <property type="evidence" value="ECO:0007669"/>
    <property type="project" value="UniProtKB-SubCell"/>
</dbReference>
<evidence type="ECO:0000256" key="15">
    <source>
        <dbReference type="ARBA" id="ARBA00022884"/>
    </source>
</evidence>
<dbReference type="Gene3D" id="2.40.50.140">
    <property type="entry name" value="Nucleic acid-binding proteins"/>
    <property type="match status" value="1"/>
</dbReference>
<evidence type="ECO:0000256" key="3">
    <source>
        <dbReference type="ARBA" id="ARBA00005663"/>
    </source>
</evidence>
<reference evidence="18" key="1">
    <citation type="submission" date="2018-07" db="EMBL/GenBank/DDBJ databases">
        <authorList>
            <person name="Kim H."/>
        </authorList>
    </citation>
    <scope>NUCLEOTIDE SEQUENCE [LARGE SCALE GENOMIC DNA]</scope>
    <source>
        <strain evidence="18">F02</strain>
    </source>
</reference>
<evidence type="ECO:0000256" key="12">
    <source>
        <dbReference type="ARBA" id="ARBA00022759"/>
    </source>
</evidence>
<evidence type="ECO:0000259" key="16">
    <source>
        <dbReference type="PROSITE" id="PS50126"/>
    </source>
</evidence>
<keyword evidence="6" id="KW-0698">rRNA processing</keyword>
<evidence type="ECO:0000256" key="1">
    <source>
        <dbReference type="ARBA" id="ARBA00001946"/>
    </source>
</evidence>
<evidence type="ECO:0000256" key="7">
    <source>
        <dbReference type="ARBA" id="ARBA00022555"/>
    </source>
</evidence>
<dbReference type="GO" id="GO:0008033">
    <property type="term" value="P:tRNA processing"/>
    <property type="evidence" value="ECO:0007669"/>
    <property type="project" value="UniProtKB-KW"/>
</dbReference>
<protein>
    <recommendedName>
        <fullName evidence="4">Ribonuclease G</fullName>
    </recommendedName>
</protein>
<keyword evidence="13 17" id="KW-0378">Hydrolase</keyword>